<feature type="chain" id="PRO_5020937361" evidence="1">
    <location>
        <begin position="23"/>
        <end position="482"/>
    </location>
</feature>
<dbReference type="EMBL" id="SRYX01000128">
    <property type="protein sequence ID" value="TGY24977.1"/>
    <property type="molecule type" value="Genomic_DNA"/>
</dbReference>
<dbReference type="SUPFAM" id="SSF81901">
    <property type="entry name" value="HCP-like"/>
    <property type="match status" value="1"/>
</dbReference>
<organism evidence="2 3">
    <name type="scientific">Bacteroides caecimuris</name>
    <dbReference type="NCBI Taxonomy" id="1796613"/>
    <lineage>
        <taxon>Bacteria</taxon>
        <taxon>Pseudomonadati</taxon>
        <taxon>Bacteroidota</taxon>
        <taxon>Bacteroidia</taxon>
        <taxon>Bacteroidales</taxon>
        <taxon>Bacteroidaceae</taxon>
        <taxon>Bacteroides</taxon>
    </lineage>
</organism>
<proteinExistence type="predicted"/>
<evidence type="ECO:0000256" key="1">
    <source>
        <dbReference type="SAM" id="SignalP"/>
    </source>
</evidence>
<dbReference type="InterPro" id="IPR050767">
    <property type="entry name" value="Sel1_AlgK"/>
</dbReference>
<protein>
    <submittedName>
        <fullName evidence="2">Sel1 repeat family protein</fullName>
    </submittedName>
</protein>
<dbReference type="InterPro" id="IPR011990">
    <property type="entry name" value="TPR-like_helical_dom_sf"/>
</dbReference>
<evidence type="ECO:0000313" key="3">
    <source>
        <dbReference type="Proteomes" id="UP000309566"/>
    </source>
</evidence>
<evidence type="ECO:0000313" key="2">
    <source>
        <dbReference type="EMBL" id="TGY24977.1"/>
    </source>
</evidence>
<dbReference type="PANTHER" id="PTHR11102">
    <property type="entry name" value="SEL-1-LIKE PROTEIN"/>
    <property type="match status" value="1"/>
</dbReference>
<dbReference type="SUPFAM" id="SSF82185">
    <property type="entry name" value="Histone H3 K4-specific methyltransferase SET7/9 N-terminal domain"/>
    <property type="match status" value="1"/>
</dbReference>
<feature type="signal peptide" evidence="1">
    <location>
        <begin position="1"/>
        <end position="22"/>
    </location>
</feature>
<comment type="caution">
    <text evidence="2">The sequence shown here is derived from an EMBL/GenBank/DDBJ whole genome shotgun (WGS) entry which is preliminary data.</text>
</comment>
<dbReference type="SMART" id="SM00671">
    <property type="entry name" value="SEL1"/>
    <property type="match status" value="5"/>
</dbReference>
<accession>A0A4S2C9X8</accession>
<gene>
    <name evidence="2" type="ORF">E5353_18010</name>
</gene>
<keyword evidence="1" id="KW-0732">Signal</keyword>
<dbReference type="Proteomes" id="UP000309566">
    <property type="component" value="Unassembled WGS sequence"/>
</dbReference>
<dbReference type="Gene3D" id="1.25.40.10">
    <property type="entry name" value="Tetratricopeptide repeat domain"/>
    <property type="match status" value="2"/>
</dbReference>
<dbReference type="AlphaFoldDB" id="A0A4S2C9X8"/>
<name>A0A4S2C9X8_9BACE</name>
<dbReference type="PANTHER" id="PTHR11102:SF160">
    <property type="entry name" value="ERAD-ASSOCIATED E3 UBIQUITIN-PROTEIN LIGASE COMPONENT HRD3"/>
    <property type="match status" value="1"/>
</dbReference>
<sequence length="482" mass="54292">MKKQIKICLVIFSLFISLISMAQNNSEQELIEKATLGNPEAQLKVGDNFYKKKDYIKALEWWSKAAAQGIPAAEYQVAYCYLTGEGIEKNATKAFEWFSKAATKNYASAQHALAIMYGNGDGVDMNRDLSWEWEFKAAENGSRDAQLFIGEYYFKSAIDLGQSINNLEKKSELLTKAIKWLSLAAAQGEVTAQLNLANYYNQWGSQIGNSLKYIIPAAKQGNKIANEMFQKITGISFSELDSTYKSKIKTYTGDYPIGVPYPNSSSNCTYQYYEVGYQRIFHGKFQCESISKKGGMQAPYSLKIEGEFKDDYRDGAWKIKYIDPFLRKIEIDVLITYLNGIPNGTFQYQEKETTTGKILQLVNAEYKNNILIGRFTSHGDGSSLETEMDENGYLHGKYTEKSPKFILEGDFEHGVTNNLYKRDLQTGEAVKVNLNRINGVISAPWGKNDNIVSLLHEKYSKGVAISTKGISIYPGWGGFIQH</sequence>
<dbReference type="Pfam" id="PF08238">
    <property type="entry name" value="Sel1"/>
    <property type="match status" value="5"/>
</dbReference>
<dbReference type="RefSeq" id="WP_136000564.1">
    <property type="nucleotide sequence ID" value="NZ_SRYX01000128.1"/>
</dbReference>
<reference evidence="2 3" key="1">
    <citation type="submission" date="2019-04" db="EMBL/GenBank/DDBJ databases">
        <title>Microbes associate with the intestines of laboratory mice.</title>
        <authorList>
            <person name="Navarre W."/>
            <person name="Wong E."/>
            <person name="Huang K."/>
            <person name="Tropini C."/>
            <person name="Ng K."/>
            <person name="Yu B."/>
        </authorList>
    </citation>
    <scope>NUCLEOTIDE SEQUENCE [LARGE SCALE GENOMIC DNA]</scope>
    <source>
        <strain evidence="2 3">NM63_1-25</strain>
    </source>
</reference>
<dbReference type="InterPro" id="IPR006597">
    <property type="entry name" value="Sel1-like"/>
</dbReference>